<name>A0A8J8CBC3_9EURY</name>
<dbReference type="RefSeq" id="WP_220586504.1">
    <property type="nucleotide sequence ID" value="NZ_RKLQ01000001.1"/>
</dbReference>
<dbReference type="InterPro" id="IPR027056">
    <property type="entry name" value="Gluconate_2DH_su3"/>
</dbReference>
<dbReference type="InterPro" id="IPR006311">
    <property type="entry name" value="TAT_signal"/>
</dbReference>
<dbReference type="Proteomes" id="UP000783863">
    <property type="component" value="Unassembled WGS sequence"/>
</dbReference>
<sequence>MKLTRRDALGALSTAGIAAMAGCESLGGDGTDAGTSTGTGTSSGGELAIESDAMMALGEVLYPSETEVTEEFLGTYLYSRMVDEESYRSEVQTGSETLDSLAQDTHGSSFAELSTDQRVGLIEDTELRSGDSVQDGTDVERVNYHLIDELLFAFYASPTGGELVGNPNPRGFPGGYGYKGDT</sequence>
<dbReference type="PROSITE" id="PS51257">
    <property type="entry name" value="PROKAR_LIPOPROTEIN"/>
    <property type="match status" value="1"/>
</dbReference>
<protein>
    <submittedName>
        <fullName evidence="1">Gluconate 2-dehydrogenase subunit 3 family protein</fullName>
    </submittedName>
</protein>
<dbReference type="Pfam" id="PF13618">
    <property type="entry name" value="Gluconate_2-dh3"/>
    <property type="match status" value="1"/>
</dbReference>
<comment type="caution">
    <text evidence="1">The sequence shown here is derived from an EMBL/GenBank/DDBJ whole genome shotgun (WGS) entry which is preliminary data.</text>
</comment>
<dbReference type="AlphaFoldDB" id="A0A8J8CBC3"/>
<accession>A0A8J8CBC3</accession>
<keyword evidence="2" id="KW-1185">Reference proteome</keyword>
<organism evidence="1 2">
    <name type="scientific">Haloarcula salinisoli</name>
    <dbReference type="NCBI Taxonomy" id="2487746"/>
    <lineage>
        <taxon>Archaea</taxon>
        <taxon>Methanobacteriati</taxon>
        <taxon>Methanobacteriota</taxon>
        <taxon>Stenosarchaea group</taxon>
        <taxon>Halobacteria</taxon>
        <taxon>Halobacteriales</taxon>
        <taxon>Haloarculaceae</taxon>
        <taxon>Haloarcula</taxon>
    </lineage>
</organism>
<evidence type="ECO:0000313" key="2">
    <source>
        <dbReference type="Proteomes" id="UP000783863"/>
    </source>
</evidence>
<reference evidence="1" key="1">
    <citation type="submission" date="2021-06" db="EMBL/GenBank/DDBJ databases">
        <title>Halomicroarcula sp. F24A a new haloarchaeum isolated from saline soil.</title>
        <authorList>
            <person name="Duran-Viseras A."/>
            <person name="Sanchez-Porro C."/>
            <person name="Ventosa A."/>
        </authorList>
    </citation>
    <scope>NUCLEOTIDE SEQUENCE</scope>
    <source>
        <strain evidence="1">F24A</strain>
    </source>
</reference>
<gene>
    <name evidence="1" type="ORF">EGD98_01100</name>
</gene>
<proteinExistence type="predicted"/>
<evidence type="ECO:0000313" key="1">
    <source>
        <dbReference type="EMBL" id="MBX0302260.1"/>
    </source>
</evidence>
<dbReference type="PROSITE" id="PS51318">
    <property type="entry name" value="TAT"/>
    <property type="match status" value="1"/>
</dbReference>
<dbReference type="EMBL" id="RKLQ01000001">
    <property type="protein sequence ID" value="MBX0302260.1"/>
    <property type="molecule type" value="Genomic_DNA"/>
</dbReference>